<feature type="transmembrane region" description="Helical" evidence="8">
    <location>
        <begin position="309"/>
        <end position="330"/>
    </location>
</feature>
<accession>A0A516GQB8</accession>
<evidence type="ECO:0000256" key="3">
    <source>
        <dbReference type="ARBA" id="ARBA00022679"/>
    </source>
</evidence>
<dbReference type="GO" id="GO:0005886">
    <property type="term" value="C:plasma membrane"/>
    <property type="evidence" value="ECO:0007669"/>
    <property type="project" value="UniProtKB-SubCell"/>
</dbReference>
<dbReference type="Pfam" id="PF00953">
    <property type="entry name" value="Glycos_transf_4"/>
    <property type="match status" value="1"/>
</dbReference>
<evidence type="ECO:0000256" key="4">
    <source>
        <dbReference type="ARBA" id="ARBA00022692"/>
    </source>
</evidence>
<dbReference type="KEGG" id="fop:FNB79_06850"/>
<comment type="subcellular location">
    <subcellularLocation>
        <location evidence="1">Cell membrane</location>
        <topology evidence="1">Multi-pass membrane protein</topology>
    </subcellularLocation>
</comment>
<dbReference type="InterPro" id="IPR018480">
    <property type="entry name" value="PNAcMuramoyl-5peptid_Trfase_CS"/>
</dbReference>
<feature type="binding site" evidence="7">
    <location>
        <position position="226"/>
    </location>
    <ligand>
        <name>Mg(2+)</name>
        <dbReference type="ChEBI" id="CHEBI:18420"/>
    </ligand>
</feature>
<dbReference type="PROSITE" id="PS01348">
    <property type="entry name" value="MRAY_2"/>
    <property type="match status" value="1"/>
</dbReference>
<reference evidence="9 10" key="1">
    <citation type="submission" date="2019-07" db="EMBL/GenBank/DDBJ databases">
        <title>Genome sequencing for Formosa sp. PS13.</title>
        <authorList>
            <person name="Park S.-J."/>
        </authorList>
    </citation>
    <scope>NUCLEOTIDE SEQUENCE [LARGE SCALE GENOMIC DNA]</scope>
    <source>
        <strain evidence="9 10">PS13</strain>
    </source>
</reference>
<keyword evidence="2" id="KW-1003">Cell membrane</keyword>
<keyword evidence="7" id="KW-0479">Metal-binding</keyword>
<evidence type="ECO:0000313" key="9">
    <source>
        <dbReference type="EMBL" id="QDO93706.1"/>
    </source>
</evidence>
<evidence type="ECO:0000256" key="8">
    <source>
        <dbReference type="SAM" id="Phobius"/>
    </source>
</evidence>
<feature type="transmembrane region" description="Helical" evidence="8">
    <location>
        <begin position="12"/>
        <end position="39"/>
    </location>
</feature>
<keyword evidence="5 8" id="KW-1133">Transmembrane helix</keyword>
<dbReference type="GO" id="GO:0046872">
    <property type="term" value="F:metal ion binding"/>
    <property type="evidence" value="ECO:0007669"/>
    <property type="project" value="UniProtKB-KW"/>
</dbReference>
<feature type="transmembrane region" description="Helical" evidence="8">
    <location>
        <begin position="259"/>
        <end position="279"/>
    </location>
</feature>
<dbReference type="GO" id="GO:0044038">
    <property type="term" value="P:cell wall macromolecule biosynthetic process"/>
    <property type="evidence" value="ECO:0007669"/>
    <property type="project" value="TreeGrafter"/>
</dbReference>
<dbReference type="Proteomes" id="UP000319209">
    <property type="component" value="Chromosome"/>
</dbReference>
<dbReference type="GO" id="GO:0009103">
    <property type="term" value="P:lipopolysaccharide biosynthetic process"/>
    <property type="evidence" value="ECO:0007669"/>
    <property type="project" value="TreeGrafter"/>
</dbReference>
<keyword evidence="10" id="KW-1185">Reference proteome</keyword>
<feature type="transmembrane region" description="Helical" evidence="8">
    <location>
        <begin position="172"/>
        <end position="190"/>
    </location>
</feature>
<dbReference type="PANTHER" id="PTHR22926:SF3">
    <property type="entry name" value="UNDECAPRENYL-PHOSPHATE ALPHA-N-ACETYLGLUCOSAMINYL 1-PHOSPHATE TRANSFERASE"/>
    <property type="match status" value="1"/>
</dbReference>
<dbReference type="GO" id="GO:0016780">
    <property type="term" value="F:phosphotransferase activity, for other substituted phosphate groups"/>
    <property type="evidence" value="ECO:0007669"/>
    <property type="project" value="InterPro"/>
</dbReference>
<organism evidence="9 10">
    <name type="scientific">Formosa sediminum</name>
    <dbReference type="NCBI Taxonomy" id="2594004"/>
    <lineage>
        <taxon>Bacteria</taxon>
        <taxon>Pseudomonadati</taxon>
        <taxon>Bacteroidota</taxon>
        <taxon>Flavobacteriia</taxon>
        <taxon>Flavobacteriales</taxon>
        <taxon>Flavobacteriaceae</taxon>
        <taxon>Formosa</taxon>
    </lineage>
</organism>
<dbReference type="GO" id="GO:0071555">
    <property type="term" value="P:cell wall organization"/>
    <property type="evidence" value="ECO:0007669"/>
    <property type="project" value="TreeGrafter"/>
</dbReference>
<evidence type="ECO:0000256" key="6">
    <source>
        <dbReference type="ARBA" id="ARBA00023136"/>
    </source>
</evidence>
<keyword evidence="7" id="KW-0460">Magnesium</keyword>
<evidence type="ECO:0000313" key="10">
    <source>
        <dbReference type="Proteomes" id="UP000319209"/>
    </source>
</evidence>
<keyword evidence="4 8" id="KW-0812">Transmembrane</keyword>
<feature type="transmembrane region" description="Helical" evidence="8">
    <location>
        <begin position="336"/>
        <end position="360"/>
    </location>
</feature>
<gene>
    <name evidence="9" type="ORF">FNB79_06850</name>
</gene>
<evidence type="ECO:0000256" key="7">
    <source>
        <dbReference type="PIRSR" id="PIRSR600715-1"/>
    </source>
</evidence>
<feature type="transmembrane region" description="Helical" evidence="8">
    <location>
        <begin position="60"/>
        <end position="79"/>
    </location>
</feature>
<evidence type="ECO:0000256" key="5">
    <source>
        <dbReference type="ARBA" id="ARBA00022989"/>
    </source>
</evidence>
<comment type="cofactor">
    <cofactor evidence="7">
        <name>Mg(2+)</name>
        <dbReference type="ChEBI" id="CHEBI:18420"/>
    </cofactor>
</comment>
<feature type="transmembrane region" description="Helical" evidence="8">
    <location>
        <begin position="144"/>
        <end position="165"/>
    </location>
</feature>
<dbReference type="PANTHER" id="PTHR22926">
    <property type="entry name" value="PHOSPHO-N-ACETYLMURAMOYL-PENTAPEPTIDE-TRANSFERASE"/>
    <property type="match status" value="1"/>
</dbReference>
<dbReference type="EMBL" id="CP041637">
    <property type="protein sequence ID" value="QDO93706.1"/>
    <property type="molecule type" value="Genomic_DNA"/>
</dbReference>
<keyword evidence="3 9" id="KW-0808">Transferase</keyword>
<dbReference type="InterPro" id="IPR000715">
    <property type="entry name" value="Glycosyl_transferase_4"/>
</dbReference>
<dbReference type="AlphaFoldDB" id="A0A516GQB8"/>
<dbReference type="RefSeq" id="WP_143380608.1">
    <property type="nucleotide sequence ID" value="NZ_CP041637.1"/>
</dbReference>
<feature type="transmembrane region" description="Helical" evidence="8">
    <location>
        <begin position="196"/>
        <end position="216"/>
    </location>
</feature>
<dbReference type="CDD" id="cd06853">
    <property type="entry name" value="GT_WecA_like"/>
    <property type="match status" value="1"/>
</dbReference>
<keyword evidence="6 8" id="KW-0472">Membrane</keyword>
<feature type="transmembrane region" description="Helical" evidence="8">
    <location>
        <begin position="114"/>
        <end position="138"/>
    </location>
</feature>
<proteinExistence type="predicted"/>
<feature type="binding site" evidence="7">
    <location>
        <position position="165"/>
    </location>
    <ligand>
        <name>Mg(2+)</name>
        <dbReference type="ChEBI" id="CHEBI:18420"/>
    </ligand>
</feature>
<name>A0A516GQB8_9FLAO</name>
<feature type="transmembrane region" description="Helical" evidence="8">
    <location>
        <begin position="85"/>
        <end position="102"/>
    </location>
</feature>
<evidence type="ECO:0000256" key="2">
    <source>
        <dbReference type="ARBA" id="ARBA00022475"/>
    </source>
</evidence>
<protein>
    <submittedName>
        <fullName evidence="9">Undecaprenyl/decaprenyl-phosphate alpha-N-acetylglucosaminyl 1-phosphate transferase</fullName>
    </submittedName>
</protein>
<feature type="transmembrane region" description="Helical" evidence="8">
    <location>
        <begin position="228"/>
        <end position="247"/>
    </location>
</feature>
<evidence type="ECO:0000256" key="1">
    <source>
        <dbReference type="ARBA" id="ARBA00004651"/>
    </source>
</evidence>
<dbReference type="OrthoDB" id="9783652at2"/>
<sequence length="382" mass="42463">MNLLTSIIEEGYGTILLLFPFLLALITAFLAFPTIIFIAHAKQLVDVPDKRSVHSKTVPTLGGIGIFFAVAIVLTLSGAFLDAKLLMPVVGALIILFFLGVKDDILILSPKKKMLGQIIAALMVILITDIRILTFSGILGIGELPYFVSIGFTLFVFILIINAYNLIDGLDGLAGSVGLLVSLFYGFLFFKMQEMSLTVVSLALVGALIPFLYFNFSKVRKIFMGDTGSMVVGFLLAFQSIAFIHLNQSNPISQFHSNAPLLVLAILFFPLLDTLRIFYVRVVIYKKHPFSPDKNHIHHQMLQIGLKHWQVTIVIAIASTSVLISSLMFQDLSVNLLLLVIILSGIIMFSLPFFINYSVFNKRFKMNKLLRKLHVISYSKAK</sequence>